<reference evidence="1" key="2">
    <citation type="journal article" date="2015" name="Fish Shellfish Immunol.">
        <title>Early steps in the European eel (Anguilla anguilla)-Vibrio vulnificus interaction in the gills: Role of the RtxA13 toxin.</title>
        <authorList>
            <person name="Callol A."/>
            <person name="Pajuelo D."/>
            <person name="Ebbesson L."/>
            <person name="Teles M."/>
            <person name="MacKenzie S."/>
            <person name="Amaro C."/>
        </authorList>
    </citation>
    <scope>NUCLEOTIDE SEQUENCE</scope>
</reference>
<dbReference type="EMBL" id="GBXM01013084">
    <property type="protein sequence ID" value="JAH95493.1"/>
    <property type="molecule type" value="Transcribed_RNA"/>
</dbReference>
<reference evidence="1" key="1">
    <citation type="submission" date="2014-11" db="EMBL/GenBank/DDBJ databases">
        <authorList>
            <person name="Amaro Gonzalez C."/>
        </authorList>
    </citation>
    <scope>NUCLEOTIDE SEQUENCE</scope>
</reference>
<dbReference type="AlphaFoldDB" id="A0A0E9X1C3"/>
<proteinExistence type="predicted"/>
<protein>
    <submittedName>
        <fullName evidence="1">Uncharacterized protein</fullName>
    </submittedName>
</protein>
<name>A0A0E9X1C3_ANGAN</name>
<sequence length="70" mass="7626">MSPEHWVAGAGAQKCHLPKSLEASRNTDNRPGSKMHTCHCRVLQKECCDGPGEQGRGDRHGFISETCTSC</sequence>
<evidence type="ECO:0000313" key="1">
    <source>
        <dbReference type="EMBL" id="JAH95493.1"/>
    </source>
</evidence>
<organism evidence="1">
    <name type="scientific">Anguilla anguilla</name>
    <name type="common">European freshwater eel</name>
    <name type="synonym">Muraena anguilla</name>
    <dbReference type="NCBI Taxonomy" id="7936"/>
    <lineage>
        <taxon>Eukaryota</taxon>
        <taxon>Metazoa</taxon>
        <taxon>Chordata</taxon>
        <taxon>Craniata</taxon>
        <taxon>Vertebrata</taxon>
        <taxon>Euteleostomi</taxon>
        <taxon>Actinopterygii</taxon>
        <taxon>Neopterygii</taxon>
        <taxon>Teleostei</taxon>
        <taxon>Anguilliformes</taxon>
        <taxon>Anguillidae</taxon>
        <taxon>Anguilla</taxon>
    </lineage>
</organism>
<accession>A0A0E9X1C3</accession>